<dbReference type="RefSeq" id="WP_199263260.1">
    <property type="nucleotide sequence ID" value="NZ_CP054140.1"/>
</dbReference>
<dbReference type="Proteomes" id="UP000596092">
    <property type="component" value="Chromosome"/>
</dbReference>
<keyword evidence="5" id="KW-0812">Transmembrane</keyword>
<dbReference type="SMART" id="SM00028">
    <property type="entry name" value="TPR"/>
    <property type="match status" value="2"/>
</dbReference>
<evidence type="ECO:0000256" key="4">
    <source>
        <dbReference type="PROSITE-ProRule" id="PRU00339"/>
    </source>
</evidence>
<accession>A0A7T5VAQ8</accession>
<organism evidence="7 8">
    <name type="scientific">Desulfobulbus oligotrophicus</name>
    <dbReference type="NCBI Taxonomy" id="1909699"/>
    <lineage>
        <taxon>Bacteria</taxon>
        <taxon>Pseudomonadati</taxon>
        <taxon>Thermodesulfobacteriota</taxon>
        <taxon>Desulfobulbia</taxon>
        <taxon>Desulfobulbales</taxon>
        <taxon>Desulfobulbaceae</taxon>
        <taxon>Desulfobulbus</taxon>
    </lineage>
</organism>
<evidence type="ECO:0000256" key="5">
    <source>
        <dbReference type="SAM" id="Phobius"/>
    </source>
</evidence>
<reference evidence="7 8" key="1">
    <citation type="submission" date="2020-05" db="EMBL/GenBank/DDBJ databases">
        <title>Complete genome of Desulfobulbus oligotrophicus.</title>
        <authorList>
            <person name="Podar M."/>
        </authorList>
    </citation>
    <scope>NUCLEOTIDE SEQUENCE [LARGE SCALE GENOMIC DNA]</scope>
    <source>
        <strain evidence="7 8">Prop6</strain>
    </source>
</reference>
<evidence type="ECO:0000313" key="8">
    <source>
        <dbReference type="Proteomes" id="UP000596092"/>
    </source>
</evidence>
<dbReference type="InterPro" id="IPR011990">
    <property type="entry name" value="TPR-like_helical_dom_sf"/>
</dbReference>
<dbReference type="InterPro" id="IPR051685">
    <property type="entry name" value="Ycf3/AcsC/BcsC/TPR_MFPF"/>
</dbReference>
<evidence type="ECO:0000256" key="3">
    <source>
        <dbReference type="ARBA" id="ARBA00023078"/>
    </source>
</evidence>
<keyword evidence="5" id="KW-1133">Transmembrane helix</keyword>
<name>A0A7T5VAQ8_9BACT</name>
<feature type="repeat" description="TPR" evidence="4">
    <location>
        <begin position="69"/>
        <end position="102"/>
    </location>
</feature>
<dbReference type="AlphaFoldDB" id="A0A7T5VAQ8"/>
<gene>
    <name evidence="7" type="ORF">HP555_00405</name>
</gene>
<keyword evidence="8" id="KW-1185">Reference proteome</keyword>
<keyword evidence="3" id="KW-0793">Thylakoid</keyword>
<dbReference type="InterPro" id="IPR019734">
    <property type="entry name" value="TPR_rpt"/>
</dbReference>
<keyword evidence="1" id="KW-0677">Repeat</keyword>
<protein>
    <submittedName>
        <fullName evidence="7">Tetratricopeptide repeat protein</fullName>
    </submittedName>
</protein>
<dbReference type="SUPFAM" id="SSF48452">
    <property type="entry name" value="TPR-like"/>
    <property type="match status" value="1"/>
</dbReference>
<dbReference type="PROSITE" id="PS50293">
    <property type="entry name" value="TPR_REGION"/>
    <property type="match status" value="2"/>
</dbReference>
<feature type="domain" description="Cytochrome c-type biogenesis protein H TPR" evidence="6">
    <location>
        <begin position="42"/>
        <end position="167"/>
    </location>
</feature>
<sequence length="194" mass="21365">MDTSGYVKKQTLYLAVIGAIILGFIGGVMYSIYRMPSLNGAAEQAVHQHEIAETIASLEQATKDNPDNNQAWVELGHAYFDTGQAQKAIAAYTQALTLMPGDLNVMTDLGVMYHQNKQHQKAIELFDQVLKTDPQHEQARFNKGVVLLTGINDHNAALAEWKTLLKYHPMAAAPSGKLVGELVDHLEKEIAKKP</sequence>
<keyword evidence="2 4" id="KW-0802">TPR repeat</keyword>
<evidence type="ECO:0000313" key="7">
    <source>
        <dbReference type="EMBL" id="QQG64425.1"/>
    </source>
</evidence>
<evidence type="ECO:0000256" key="1">
    <source>
        <dbReference type="ARBA" id="ARBA00022737"/>
    </source>
</evidence>
<dbReference type="InterPro" id="IPR056413">
    <property type="entry name" value="TPR_CcmH_CycH"/>
</dbReference>
<dbReference type="Pfam" id="PF23914">
    <property type="entry name" value="TPR_CcmH_CycH"/>
    <property type="match status" value="1"/>
</dbReference>
<proteinExistence type="predicted"/>
<feature type="transmembrane region" description="Helical" evidence="5">
    <location>
        <begin position="12"/>
        <end position="33"/>
    </location>
</feature>
<dbReference type="PROSITE" id="PS50005">
    <property type="entry name" value="TPR"/>
    <property type="match status" value="2"/>
</dbReference>
<dbReference type="PANTHER" id="PTHR44943:SF9">
    <property type="entry name" value="TPR-REPEAT-CONTAINING PROTEIN"/>
    <property type="match status" value="1"/>
</dbReference>
<evidence type="ECO:0000259" key="6">
    <source>
        <dbReference type="Pfam" id="PF23914"/>
    </source>
</evidence>
<keyword evidence="5" id="KW-0472">Membrane</keyword>
<evidence type="ECO:0000256" key="2">
    <source>
        <dbReference type="ARBA" id="ARBA00022803"/>
    </source>
</evidence>
<dbReference type="EMBL" id="CP054140">
    <property type="protein sequence ID" value="QQG64425.1"/>
    <property type="molecule type" value="Genomic_DNA"/>
</dbReference>
<feature type="repeat" description="TPR" evidence="4">
    <location>
        <begin position="103"/>
        <end position="136"/>
    </location>
</feature>
<dbReference type="PANTHER" id="PTHR44943">
    <property type="entry name" value="CELLULOSE SYNTHASE OPERON PROTEIN C"/>
    <property type="match status" value="1"/>
</dbReference>
<dbReference type="Gene3D" id="1.25.40.10">
    <property type="entry name" value="Tetratricopeptide repeat domain"/>
    <property type="match status" value="1"/>
</dbReference>
<dbReference type="KEGG" id="dog:HP555_00405"/>